<gene>
    <name evidence="2" type="ORF">KA717_02990</name>
</gene>
<keyword evidence="1" id="KW-0472">Membrane</keyword>
<accession>A0A977L045</accession>
<reference evidence="2" key="1">
    <citation type="submission" date="2021-04" db="EMBL/GenBank/DDBJ databases">
        <title>Genome sequence of Woronichinia naegeliana from Washington state freshwater lake bloom.</title>
        <authorList>
            <person name="Dreher T.W."/>
        </authorList>
    </citation>
    <scope>NUCLEOTIDE SEQUENCE</scope>
    <source>
        <strain evidence="2">WA131</strain>
    </source>
</reference>
<dbReference type="AlphaFoldDB" id="A0A977L045"/>
<keyword evidence="1" id="KW-1133">Transmembrane helix</keyword>
<proteinExistence type="predicted"/>
<protein>
    <submittedName>
        <fullName evidence="2">Uncharacterized protein</fullName>
    </submittedName>
</protein>
<name>A0A977L045_9CYAN</name>
<evidence type="ECO:0000313" key="2">
    <source>
        <dbReference type="EMBL" id="UXE61910.1"/>
    </source>
</evidence>
<dbReference type="KEGG" id="wna:KA717_02990"/>
<organism evidence="2">
    <name type="scientific">Woronichinia naegeliana WA131</name>
    <dbReference type="NCBI Taxonomy" id="2824559"/>
    <lineage>
        <taxon>Bacteria</taxon>
        <taxon>Bacillati</taxon>
        <taxon>Cyanobacteriota</taxon>
        <taxon>Cyanophyceae</taxon>
        <taxon>Synechococcales</taxon>
        <taxon>Coelosphaeriaceae</taxon>
        <taxon>Woronichinia</taxon>
    </lineage>
</organism>
<dbReference type="Proteomes" id="UP001065613">
    <property type="component" value="Chromosome"/>
</dbReference>
<dbReference type="EMBL" id="CP073041">
    <property type="protein sequence ID" value="UXE61910.1"/>
    <property type="molecule type" value="Genomic_DNA"/>
</dbReference>
<keyword evidence="1" id="KW-0812">Transmembrane</keyword>
<feature type="transmembrane region" description="Helical" evidence="1">
    <location>
        <begin position="37"/>
        <end position="56"/>
    </location>
</feature>
<sequence>MKIEIIGTDAIPATEELLTIQGLEGCYETVNEVEREAILTIIATIVGIVGGTITIAEQLHKWSQKYQQSSGGAKIEKVLIVAPNGKRLLLKDATVAQIQAILEEK</sequence>
<evidence type="ECO:0000256" key="1">
    <source>
        <dbReference type="SAM" id="Phobius"/>
    </source>
</evidence>